<accession>A0A147B9H8</accession>
<evidence type="ECO:0000313" key="2">
    <source>
        <dbReference type="EMBL" id="JAR87025.1"/>
    </source>
</evidence>
<proteinExistence type="predicted"/>
<feature type="non-terminal residue" evidence="2">
    <location>
        <position position="1"/>
    </location>
</feature>
<reference evidence="2" key="1">
    <citation type="submission" date="2016-03" db="EMBL/GenBank/DDBJ databases">
        <title>Gut transcriptome analysis on engorged females of Ornithodoros mimon (Acari: Argasidae) and phylogenetic inferences of soft ticks.</title>
        <authorList>
            <person name="Landulfo G.A."/>
            <person name="Giovanni D."/>
            <person name="Carvalho E."/>
            <person name="Junqueira-de-Azevedo I."/>
            <person name="Patane J."/>
            <person name="Mendoca R."/>
            <person name="Barros-Battesti D."/>
        </authorList>
    </citation>
    <scope>NUCLEOTIDE SEQUENCE</scope>
    <source>
        <strain evidence="2">Females</strain>
        <tissue evidence="2">Gut</tissue>
    </source>
</reference>
<feature type="compositionally biased region" description="Pro residues" evidence="1">
    <location>
        <begin position="127"/>
        <end position="139"/>
    </location>
</feature>
<dbReference type="AlphaFoldDB" id="A0A147B9H8"/>
<sequence length="158" mass="16673">WREKRDAEAVLRQNEHNAVHSMNNKLADSQIVNDLVDKPLQKRVNIADGSDALPPSLGKAPSHKVLNVDCARGSKLLDDGECVYASTRTLNRLQGSSSGVGGGAKSAAAGAGASSKSCDSTLNEEVCPPPKLCPPPPPSGVYVIEDHYQDESLLATEV</sequence>
<dbReference type="EMBL" id="GEIB01001051">
    <property type="protein sequence ID" value="JAR87025.1"/>
    <property type="molecule type" value="Transcribed_RNA"/>
</dbReference>
<organism evidence="2">
    <name type="scientific">Alectorobius mimon</name>
    <dbReference type="NCBI Taxonomy" id="360319"/>
    <lineage>
        <taxon>Eukaryota</taxon>
        <taxon>Metazoa</taxon>
        <taxon>Ecdysozoa</taxon>
        <taxon>Arthropoda</taxon>
        <taxon>Chelicerata</taxon>
        <taxon>Arachnida</taxon>
        <taxon>Acari</taxon>
        <taxon>Parasitiformes</taxon>
        <taxon>Ixodida</taxon>
        <taxon>Ixodoidea</taxon>
        <taxon>Argasidae</taxon>
        <taxon>Ornithodorinae</taxon>
        <taxon>Alectorobius</taxon>
    </lineage>
</organism>
<feature type="region of interest" description="Disordered" evidence="1">
    <location>
        <begin position="93"/>
        <end position="140"/>
    </location>
</feature>
<name>A0A147B9H8_9ACAR</name>
<protein>
    <submittedName>
        <fullName evidence="2">Neurogenic locus protein</fullName>
    </submittedName>
</protein>
<evidence type="ECO:0000256" key="1">
    <source>
        <dbReference type="SAM" id="MobiDB-lite"/>
    </source>
</evidence>
<feature type="compositionally biased region" description="Low complexity" evidence="1">
    <location>
        <begin position="105"/>
        <end position="117"/>
    </location>
</feature>